<evidence type="ECO:0000313" key="8">
    <source>
        <dbReference type="Proteomes" id="UP000244240"/>
    </source>
</evidence>
<name>A0A2T6B5A7_9BACL</name>
<dbReference type="SUPFAM" id="SSF56601">
    <property type="entry name" value="beta-lactamase/transpeptidase-like"/>
    <property type="match status" value="1"/>
</dbReference>
<dbReference type="GO" id="GO:0008658">
    <property type="term" value="F:penicillin binding"/>
    <property type="evidence" value="ECO:0007669"/>
    <property type="project" value="InterPro"/>
</dbReference>
<dbReference type="CDD" id="cd06575">
    <property type="entry name" value="PASTA_Pbp2x-like_2"/>
    <property type="match status" value="1"/>
</dbReference>
<dbReference type="PANTHER" id="PTHR30627:SF26">
    <property type="entry name" value="PENICILLIN-BINDING PROTEIN 2B"/>
    <property type="match status" value="1"/>
</dbReference>
<keyword evidence="5" id="KW-0812">Transmembrane</keyword>
<reference evidence="7 8" key="1">
    <citation type="submission" date="2018-04" db="EMBL/GenBank/DDBJ databases">
        <title>Genomic Encyclopedia of Archaeal and Bacterial Type Strains, Phase II (KMG-II): from individual species to whole genera.</title>
        <authorList>
            <person name="Goeker M."/>
        </authorList>
    </citation>
    <scope>NUCLEOTIDE SEQUENCE [LARGE SCALE GENOMIC DNA]</scope>
    <source>
        <strain evidence="7 8">DSM 45787</strain>
    </source>
</reference>
<protein>
    <submittedName>
        <fullName evidence="7">Penicillin-binding protein 2B</fullName>
    </submittedName>
</protein>
<feature type="domain" description="PASTA" evidence="6">
    <location>
        <begin position="648"/>
        <end position="707"/>
    </location>
</feature>
<dbReference type="SUPFAM" id="SSF56519">
    <property type="entry name" value="Penicillin binding protein dimerisation domain"/>
    <property type="match status" value="1"/>
</dbReference>
<dbReference type="OrthoDB" id="9804124at2"/>
<dbReference type="Pfam" id="PF00905">
    <property type="entry name" value="Transpeptidase"/>
    <property type="match status" value="1"/>
</dbReference>
<dbReference type="InterPro" id="IPR036138">
    <property type="entry name" value="PBP_dimer_sf"/>
</dbReference>
<accession>A0A2T6B5A7</accession>
<evidence type="ECO:0000259" key="6">
    <source>
        <dbReference type="PROSITE" id="PS51178"/>
    </source>
</evidence>
<dbReference type="SUPFAM" id="SSF54184">
    <property type="entry name" value="Penicillin-binding protein 2x (pbp-2x), c-terminal domain"/>
    <property type="match status" value="2"/>
</dbReference>
<dbReference type="RefSeq" id="WP_108026139.1">
    <property type="nucleotide sequence ID" value="NZ_QBKR01000034.1"/>
</dbReference>
<feature type="region of interest" description="Disordered" evidence="4">
    <location>
        <begin position="574"/>
        <end position="596"/>
    </location>
</feature>
<dbReference type="PROSITE" id="PS51178">
    <property type="entry name" value="PASTA"/>
    <property type="match status" value="1"/>
</dbReference>
<dbReference type="GO" id="GO:0005886">
    <property type="term" value="C:plasma membrane"/>
    <property type="evidence" value="ECO:0007669"/>
    <property type="project" value="TreeGrafter"/>
</dbReference>
<feature type="region of interest" description="Disordered" evidence="4">
    <location>
        <begin position="196"/>
        <end position="215"/>
    </location>
</feature>
<dbReference type="Pfam" id="PF03717">
    <property type="entry name" value="PBP_dimer"/>
    <property type="match status" value="1"/>
</dbReference>
<organism evidence="7 8">
    <name type="scientific">Melghirimyces profundicolus</name>
    <dbReference type="NCBI Taxonomy" id="1242148"/>
    <lineage>
        <taxon>Bacteria</taxon>
        <taxon>Bacillati</taxon>
        <taxon>Bacillota</taxon>
        <taxon>Bacilli</taxon>
        <taxon>Bacillales</taxon>
        <taxon>Thermoactinomycetaceae</taxon>
        <taxon>Melghirimyces</taxon>
    </lineage>
</organism>
<feature type="transmembrane region" description="Helical" evidence="5">
    <location>
        <begin position="12"/>
        <end position="31"/>
    </location>
</feature>
<comment type="subcellular location">
    <subcellularLocation>
        <location evidence="1">Membrane</location>
    </subcellularLocation>
</comment>
<dbReference type="PANTHER" id="PTHR30627">
    <property type="entry name" value="PEPTIDOGLYCAN D,D-TRANSPEPTIDASE"/>
    <property type="match status" value="1"/>
</dbReference>
<evidence type="ECO:0000256" key="4">
    <source>
        <dbReference type="SAM" id="MobiDB-lite"/>
    </source>
</evidence>
<proteinExistence type="inferred from homology"/>
<dbReference type="Gene3D" id="3.40.710.10">
    <property type="entry name" value="DD-peptidase/beta-lactamase superfamily"/>
    <property type="match status" value="1"/>
</dbReference>
<dbReference type="Pfam" id="PF03793">
    <property type="entry name" value="PASTA"/>
    <property type="match status" value="1"/>
</dbReference>
<evidence type="ECO:0000256" key="1">
    <source>
        <dbReference type="ARBA" id="ARBA00004370"/>
    </source>
</evidence>
<dbReference type="InterPro" id="IPR012338">
    <property type="entry name" value="Beta-lactam/transpept-like"/>
</dbReference>
<evidence type="ECO:0000256" key="3">
    <source>
        <dbReference type="ARBA" id="ARBA00023136"/>
    </source>
</evidence>
<dbReference type="InterPro" id="IPR050515">
    <property type="entry name" value="Beta-lactam/transpept"/>
</dbReference>
<evidence type="ECO:0000256" key="2">
    <source>
        <dbReference type="ARBA" id="ARBA00007171"/>
    </source>
</evidence>
<dbReference type="Gene3D" id="3.30.450.330">
    <property type="match status" value="1"/>
</dbReference>
<dbReference type="SMART" id="SM00740">
    <property type="entry name" value="PASTA"/>
    <property type="match status" value="2"/>
</dbReference>
<dbReference type="InterPro" id="IPR001460">
    <property type="entry name" value="PCN-bd_Tpept"/>
</dbReference>
<dbReference type="EMBL" id="QBKR01000034">
    <property type="protein sequence ID" value="PTX51244.1"/>
    <property type="molecule type" value="Genomic_DNA"/>
</dbReference>
<dbReference type="AlphaFoldDB" id="A0A2T6B5A7"/>
<evidence type="ECO:0000256" key="5">
    <source>
        <dbReference type="SAM" id="Phobius"/>
    </source>
</evidence>
<dbReference type="Gene3D" id="3.90.1310.10">
    <property type="entry name" value="Penicillin-binding protein 2a (Domain 2)"/>
    <property type="match status" value="1"/>
</dbReference>
<dbReference type="Proteomes" id="UP000244240">
    <property type="component" value="Unassembled WGS sequence"/>
</dbReference>
<sequence length="710" mass="77608">MDPVKTSKKRSLLVGFLCTLLFLAVIFRLFWIQTISASTLRERAEKSWQAKTVITPVRGSILDRSGEVSLAEGVDKYIIAADLTQVDHPRETARKLSPLLDIPEDELVGKLTKKNVNQVELRKEGDYKVSREVRDRIMEEDLDGIYPIQVPGRQYAEGKLAAHVLGFVNADGKAVGGVEQQYDKLLRGRPGKISFKKDALGKPTPHSSEKYQPPEHGKDLILTLDANIQYAAEKALDEVVAKYGAKGATAIVADPDTGEILAMANRPTFNPANYSVTYKAGWNAVNRAIRTQYEPGSTFKIVTLAAAVEEGLFNGEETFQSGSIQISGRTIRDWNNRGWGAISYAEGVYLSSNVAFVRLANKLGADPLIRYIDRFGFGRVTDRAGRRTGIDLPAEENGIFFGHTPLHPTELATTAFGQGIAVTPIQQVMAVSAVANGGILYRPYLVKEIRDPQSGQVLKKRKPYPIRKEVISRKSAQQVRELLRGVVTDGTGKQADVEGYRVAGKTGTAQKPKQDGSGYADGKYVVSFIGFAPAEKPEVVVYVAVDEPRDASHGGTVAAPVAGKIISESLRQMGVRKTNPRPSPTDADGRNGLPAANWIDRPVDEVKKELLETGAQAEILGSGERVVQQYPAPGDHLSGGKIYLLTESPEALEMPDLKGTSLREAMDLCQLLDLKAEATGEGYVIRQSIPAGERLMEQKEIRLKLKPEPR</sequence>
<comment type="similarity">
    <text evidence="2">Belongs to the transpeptidase family.</text>
</comment>
<keyword evidence="3 5" id="KW-0472">Membrane</keyword>
<gene>
    <name evidence="7" type="ORF">C8P63_13412</name>
</gene>
<keyword evidence="8" id="KW-1185">Reference proteome</keyword>
<comment type="caution">
    <text evidence="7">The sequence shown here is derived from an EMBL/GenBank/DDBJ whole genome shotgun (WGS) entry which is preliminary data.</text>
</comment>
<keyword evidence="5" id="KW-1133">Transmembrane helix</keyword>
<dbReference type="InterPro" id="IPR005311">
    <property type="entry name" value="PBP_dimer"/>
</dbReference>
<dbReference type="InterPro" id="IPR005543">
    <property type="entry name" value="PASTA_dom"/>
</dbReference>
<evidence type="ECO:0000313" key="7">
    <source>
        <dbReference type="EMBL" id="PTX51244.1"/>
    </source>
</evidence>
<dbReference type="GO" id="GO:0071555">
    <property type="term" value="P:cell wall organization"/>
    <property type="evidence" value="ECO:0007669"/>
    <property type="project" value="TreeGrafter"/>
</dbReference>